<evidence type="ECO:0000259" key="3">
    <source>
        <dbReference type="Pfam" id="PF00534"/>
    </source>
</evidence>
<evidence type="ECO:0000256" key="1">
    <source>
        <dbReference type="ARBA" id="ARBA00022676"/>
    </source>
</evidence>
<dbReference type="InterPro" id="IPR001296">
    <property type="entry name" value="Glyco_trans_1"/>
</dbReference>
<feature type="domain" description="Glycosyl transferase family 1" evidence="3">
    <location>
        <begin position="252"/>
        <end position="345"/>
    </location>
</feature>
<sequence>MHLRVLFAQCRPVYPLFVGGSEISMHESLTLLSQAGCTCLAVGHVGDREDDLATWLTDNSATLEVCHRPLKGLHSGKRIPIHAEVVIRGSYETRMTFLSGYWKYLAKVLHEFRPDIVLSQLHGSEQVLRAGLEVNASVFHMVRDTSNPHNLIPFHSDIVSRDSFTAIANSRYVQSQLQTQHGISSQVVYPSIDCARFNSVASSRGSAILMFNPVPEKGESTIRYLIKHLPNEQFLLVEGWTPLEKSYWPFENVTIVRRTEDVTHLFRIAKILLVPSQWPEAFGRVAAEAQAAGVPVLASAQAGLRESVGHAYSLVENYRSPAAWLSTLETLLSNQAALETVRSYGFEHSKKFDQAKHLASLLAVLSQ</sequence>
<reference evidence="4 5" key="1">
    <citation type="submission" date="2019-02" db="EMBL/GenBank/DDBJ databases">
        <title>Deep-cultivation of Planctomycetes and their phenomic and genomic characterization uncovers novel biology.</title>
        <authorList>
            <person name="Wiegand S."/>
            <person name="Jogler M."/>
            <person name="Boedeker C."/>
            <person name="Pinto D."/>
            <person name="Vollmers J."/>
            <person name="Rivas-Marin E."/>
            <person name="Kohn T."/>
            <person name="Peeters S.H."/>
            <person name="Heuer A."/>
            <person name="Rast P."/>
            <person name="Oberbeckmann S."/>
            <person name="Bunk B."/>
            <person name="Jeske O."/>
            <person name="Meyerdierks A."/>
            <person name="Storesund J.E."/>
            <person name="Kallscheuer N."/>
            <person name="Luecker S."/>
            <person name="Lage O.M."/>
            <person name="Pohl T."/>
            <person name="Merkel B.J."/>
            <person name="Hornburger P."/>
            <person name="Mueller R.-W."/>
            <person name="Bruemmer F."/>
            <person name="Labrenz M."/>
            <person name="Spormann A.M."/>
            <person name="Op den Camp H."/>
            <person name="Overmann J."/>
            <person name="Amann R."/>
            <person name="Jetten M.S.M."/>
            <person name="Mascher T."/>
            <person name="Medema M.H."/>
            <person name="Devos D.P."/>
            <person name="Kaster A.-K."/>
            <person name="Ovreas L."/>
            <person name="Rohde M."/>
            <person name="Galperin M.Y."/>
            <person name="Jogler C."/>
        </authorList>
    </citation>
    <scope>NUCLEOTIDE SEQUENCE [LARGE SCALE GENOMIC DNA]</scope>
    <source>
        <strain evidence="4 5">Pan153</strain>
    </source>
</reference>
<dbReference type="PANTHER" id="PTHR12526:SF510">
    <property type="entry name" value="D-INOSITOL 3-PHOSPHATE GLYCOSYLTRANSFERASE"/>
    <property type="match status" value="1"/>
</dbReference>
<evidence type="ECO:0000313" key="4">
    <source>
        <dbReference type="EMBL" id="QDV17765.1"/>
    </source>
</evidence>
<dbReference type="Gene3D" id="3.40.50.2000">
    <property type="entry name" value="Glycogen Phosphorylase B"/>
    <property type="match status" value="2"/>
</dbReference>
<organism evidence="4 5">
    <name type="scientific">Gimesia panareensis</name>
    <dbReference type="NCBI Taxonomy" id="2527978"/>
    <lineage>
        <taxon>Bacteria</taxon>
        <taxon>Pseudomonadati</taxon>
        <taxon>Planctomycetota</taxon>
        <taxon>Planctomycetia</taxon>
        <taxon>Planctomycetales</taxon>
        <taxon>Planctomycetaceae</taxon>
        <taxon>Gimesia</taxon>
    </lineage>
</organism>
<protein>
    <submittedName>
        <fullName evidence="4">D-inositol 3-phosphate glycosyltransferase</fullName>
        <ecNumber evidence="4">2.4.1.250</ecNumber>
    </submittedName>
</protein>
<keyword evidence="1 4" id="KW-0328">Glycosyltransferase</keyword>
<keyword evidence="2 4" id="KW-0808">Transferase</keyword>
<dbReference type="Proteomes" id="UP000320839">
    <property type="component" value="Chromosome"/>
</dbReference>
<dbReference type="Pfam" id="PF00534">
    <property type="entry name" value="Glycos_transf_1"/>
    <property type="match status" value="1"/>
</dbReference>
<evidence type="ECO:0000313" key="5">
    <source>
        <dbReference type="Proteomes" id="UP000320839"/>
    </source>
</evidence>
<gene>
    <name evidence="4" type="primary">mshA_1</name>
    <name evidence="4" type="ORF">Pan153_24200</name>
</gene>
<dbReference type="AlphaFoldDB" id="A0A518FNC2"/>
<dbReference type="SUPFAM" id="SSF53756">
    <property type="entry name" value="UDP-Glycosyltransferase/glycogen phosphorylase"/>
    <property type="match status" value="1"/>
</dbReference>
<accession>A0A518FNC2</accession>
<name>A0A518FNC2_9PLAN</name>
<evidence type="ECO:0000256" key="2">
    <source>
        <dbReference type="ARBA" id="ARBA00022679"/>
    </source>
</evidence>
<proteinExistence type="predicted"/>
<dbReference type="EMBL" id="CP036317">
    <property type="protein sequence ID" value="QDV17765.1"/>
    <property type="molecule type" value="Genomic_DNA"/>
</dbReference>
<dbReference type="EC" id="2.4.1.250" evidence="4"/>
<dbReference type="GO" id="GO:0102710">
    <property type="term" value="F:D-inositol-3-phosphate glycosyltransferase activity"/>
    <property type="evidence" value="ECO:0007669"/>
    <property type="project" value="UniProtKB-EC"/>
</dbReference>
<dbReference type="PANTHER" id="PTHR12526">
    <property type="entry name" value="GLYCOSYLTRANSFERASE"/>
    <property type="match status" value="1"/>
</dbReference>